<dbReference type="AlphaFoldDB" id="A0A821EIC5"/>
<dbReference type="EMBL" id="CAJOBR010001822">
    <property type="protein sequence ID" value="CAF4638036.1"/>
    <property type="molecule type" value="Genomic_DNA"/>
</dbReference>
<organism evidence="2 3">
    <name type="scientific">Rotaria socialis</name>
    <dbReference type="NCBI Taxonomy" id="392032"/>
    <lineage>
        <taxon>Eukaryota</taxon>
        <taxon>Metazoa</taxon>
        <taxon>Spiralia</taxon>
        <taxon>Gnathifera</taxon>
        <taxon>Rotifera</taxon>
        <taxon>Eurotatoria</taxon>
        <taxon>Bdelloidea</taxon>
        <taxon>Philodinida</taxon>
        <taxon>Philodinidae</taxon>
        <taxon>Rotaria</taxon>
    </lineage>
</organism>
<name>A0A821EIC5_9BILA</name>
<gene>
    <name evidence="2" type="ORF">QYT958_LOCUS13936</name>
</gene>
<feature type="region of interest" description="Disordered" evidence="1">
    <location>
        <begin position="1"/>
        <end position="25"/>
    </location>
</feature>
<sequence>MTSESSGILSSPDRSSSPSLTEDSVHGYCTTNQMFTNFAGVMSQQIRSPVKRPLTIEESLITTNDPKRVCNSRSEDYSLG</sequence>
<comment type="caution">
    <text evidence="2">The sequence shown here is derived from an EMBL/GenBank/DDBJ whole genome shotgun (WGS) entry which is preliminary data.</text>
</comment>
<evidence type="ECO:0000313" key="3">
    <source>
        <dbReference type="Proteomes" id="UP000663848"/>
    </source>
</evidence>
<dbReference type="Proteomes" id="UP000663848">
    <property type="component" value="Unassembled WGS sequence"/>
</dbReference>
<protein>
    <submittedName>
        <fullName evidence="2">Uncharacterized protein</fullName>
    </submittedName>
</protein>
<evidence type="ECO:0000313" key="2">
    <source>
        <dbReference type="EMBL" id="CAF4638036.1"/>
    </source>
</evidence>
<feature type="compositionally biased region" description="Low complexity" evidence="1">
    <location>
        <begin position="1"/>
        <end position="19"/>
    </location>
</feature>
<evidence type="ECO:0000256" key="1">
    <source>
        <dbReference type="SAM" id="MobiDB-lite"/>
    </source>
</evidence>
<reference evidence="2" key="1">
    <citation type="submission" date="2021-02" db="EMBL/GenBank/DDBJ databases">
        <authorList>
            <person name="Nowell W R."/>
        </authorList>
    </citation>
    <scope>NUCLEOTIDE SEQUENCE</scope>
</reference>
<accession>A0A821EIC5</accession>
<proteinExistence type="predicted"/>